<evidence type="ECO:0000256" key="1">
    <source>
        <dbReference type="SAM" id="MobiDB-lite"/>
    </source>
</evidence>
<gene>
    <name evidence="2" type="ORF">BJ508DRAFT_54061</name>
</gene>
<name>A0A3N4HGJ6_ASCIM</name>
<evidence type="ECO:0000313" key="3">
    <source>
        <dbReference type="Proteomes" id="UP000275078"/>
    </source>
</evidence>
<dbReference type="AlphaFoldDB" id="A0A3N4HGJ6"/>
<sequence length="318" mass="37228">MAASQAPSNPLDDDSGFFGVDNPYKELYSNLDQRNLAKEGKGIVERFKAKPDSDGYFEFAGQIAVLLLADILDELERHWPDPHPLSNRREEAQYEWNMFKAKRWRENIDYLEKERKKRAEEMEEADVWHDSFERTMSKVRDIFKISLDTQSRDPPQAPPSHPNINENDDTRLNEEDARFEKITSPYWGGVYVPIFMTRESFHGPADLLLDMLRFFFSETHARTCVCPMKADGTGGIWDKKLFEEFKEVVDAVVSRYMAAVEHNDEFKKRDHYQRFKSQYDQITKFLNNGIKKFIDLHREVEVIKRDGGDQTLPTNRSA</sequence>
<dbReference type="Proteomes" id="UP000275078">
    <property type="component" value="Unassembled WGS sequence"/>
</dbReference>
<protein>
    <submittedName>
        <fullName evidence="2">Uncharacterized protein</fullName>
    </submittedName>
</protein>
<dbReference type="EMBL" id="ML119829">
    <property type="protein sequence ID" value="RPA73222.1"/>
    <property type="molecule type" value="Genomic_DNA"/>
</dbReference>
<organism evidence="2 3">
    <name type="scientific">Ascobolus immersus RN42</name>
    <dbReference type="NCBI Taxonomy" id="1160509"/>
    <lineage>
        <taxon>Eukaryota</taxon>
        <taxon>Fungi</taxon>
        <taxon>Dikarya</taxon>
        <taxon>Ascomycota</taxon>
        <taxon>Pezizomycotina</taxon>
        <taxon>Pezizomycetes</taxon>
        <taxon>Pezizales</taxon>
        <taxon>Ascobolaceae</taxon>
        <taxon>Ascobolus</taxon>
    </lineage>
</organism>
<keyword evidence="3" id="KW-1185">Reference proteome</keyword>
<reference evidence="2 3" key="1">
    <citation type="journal article" date="2018" name="Nat. Ecol. Evol.">
        <title>Pezizomycetes genomes reveal the molecular basis of ectomycorrhizal truffle lifestyle.</title>
        <authorList>
            <person name="Murat C."/>
            <person name="Payen T."/>
            <person name="Noel B."/>
            <person name="Kuo A."/>
            <person name="Morin E."/>
            <person name="Chen J."/>
            <person name="Kohler A."/>
            <person name="Krizsan K."/>
            <person name="Balestrini R."/>
            <person name="Da Silva C."/>
            <person name="Montanini B."/>
            <person name="Hainaut M."/>
            <person name="Levati E."/>
            <person name="Barry K.W."/>
            <person name="Belfiori B."/>
            <person name="Cichocki N."/>
            <person name="Clum A."/>
            <person name="Dockter R.B."/>
            <person name="Fauchery L."/>
            <person name="Guy J."/>
            <person name="Iotti M."/>
            <person name="Le Tacon F."/>
            <person name="Lindquist E.A."/>
            <person name="Lipzen A."/>
            <person name="Malagnac F."/>
            <person name="Mello A."/>
            <person name="Molinier V."/>
            <person name="Miyauchi S."/>
            <person name="Poulain J."/>
            <person name="Riccioni C."/>
            <person name="Rubini A."/>
            <person name="Sitrit Y."/>
            <person name="Splivallo R."/>
            <person name="Traeger S."/>
            <person name="Wang M."/>
            <person name="Zifcakova L."/>
            <person name="Wipf D."/>
            <person name="Zambonelli A."/>
            <person name="Paolocci F."/>
            <person name="Nowrousian M."/>
            <person name="Ottonello S."/>
            <person name="Baldrian P."/>
            <person name="Spatafora J.W."/>
            <person name="Henrissat B."/>
            <person name="Nagy L.G."/>
            <person name="Aury J.M."/>
            <person name="Wincker P."/>
            <person name="Grigoriev I.V."/>
            <person name="Bonfante P."/>
            <person name="Martin F.M."/>
        </authorList>
    </citation>
    <scope>NUCLEOTIDE SEQUENCE [LARGE SCALE GENOMIC DNA]</scope>
    <source>
        <strain evidence="2 3">RN42</strain>
    </source>
</reference>
<feature type="region of interest" description="Disordered" evidence="1">
    <location>
        <begin position="149"/>
        <end position="171"/>
    </location>
</feature>
<accession>A0A3N4HGJ6</accession>
<proteinExistence type="predicted"/>
<evidence type="ECO:0000313" key="2">
    <source>
        <dbReference type="EMBL" id="RPA73222.1"/>
    </source>
</evidence>